<gene>
    <name evidence="1" type="ORF">TPAB3V08_LOCUS8090</name>
</gene>
<name>A0ABN7P039_TIMPD</name>
<comment type="caution">
    <text evidence="1">The sequence shown here is derived from an EMBL/GenBank/DDBJ whole genome shotgun (WGS) entry which is preliminary data.</text>
</comment>
<reference evidence="1" key="1">
    <citation type="submission" date="2021-03" db="EMBL/GenBank/DDBJ databases">
        <authorList>
            <person name="Tran Van P."/>
        </authorList>
    </citation>
    <scope>NUCLEOTIDE SEQUENCE</scope>
</reference>
<evidence type="ECO:0000313" key="1">
    <source>
        <dbReference type="EMBL" id="CAG2061135.1"/>
    </source>
</evidence>
<keyword evidence="2" id="KW-1185">Reference proteome</keyword>
<sequence>MNCRHGENPLRRPRGLTRYSRVGLDCRGWEDQASIPVGPCKEGKGQGPEVVNRAGRRESVSCLLDSSRSHVLQRALNFSGHILRQWYSYRAALRYLSALGERSPPPLPL</sequence>
<organism evidence="1 2">
    <name type="scientific">Timema podura</name>
    <name type="common">Walking stick</name>
    <dbReference type="NCBI Taxonomy" id="61482"/>
    <lineage>
        <taxon>Eukaryota</taxon>
        <taxon>Metazoa</taxon>
        <taxon>Ecdysozoa</taxon>
        <taxon>Arthropoda</taxon>
        <taxon>Hexapoda</taxon>
        <taxon>Insecta</taxon>
        <taxon>Pterygota</taxon>
        <taxon>Neoptera</taxon>
        <taxon>Polyneoptera</taxon>
        <taxon>Phasmatodea</taxon>
        <taxon>Timematodea</taxon>
        <taxon>Timematoidea</taxon>
        <taxon>Timematidae</taxon>
        <taxon>Timema</taxon>
    </lineage>
</organism>
<dbReference type="EMBL" id="CAJPIN010014697">
    <property type="protein sequence ID" value="CAG2061135.1"/>
    <property type="molecule type" value="Genomic_DNA"/>
</dbReference>
<protein>
    <submittedName>
        <fullName evidence="1">Uncharacterized protein</fullName>
    </submittedName>
</protein>
<evidence type="ECO:0000313" key="2">
    <source>
        <dbReference type="Proteomes" id="UP001153148"/>
    </source>
</evidence>
<accession>A0ABN7P039</accession>
<dbReference type="Proteomes" id="UP001153148">
    <property type="component" value="Unassembled WGS sequence"/>
</dbReference>
<proteinExistence type="predicted"/>